<evidence type="ECO:0000313" key="2">
    <source>
        <dbReference type="Proteomes" id="UP000228945"/>
    </source>
</evidence>
<accession>A0A2D2AZ27</accession>
<dbReference type="RefSeq" id="WP_099622521.1">
    <property type="nucleotide sequence ID" value="NZ_CP024201.1"/>
</dbReference>
<gene>
    <name evidence="1" type="ORF">CSW64_13000</name>
</gene>
<reference evidence="1 2" key="1">
    <citation type="submission" date="2017-10" db="EMBL/GenBank/DDBJ databases">
        <title>Genome sequence of Caulobacter mirabilis FWC38.</title>
        <authorList>
            <person name="Fiebig A."/>
            <person name="Crosson S."/>
        </authorList>
    </citation>
    <scope>NUCLEOTIDE SEQUENCE [LARGE SCALE GENOMIC DNA]</scope>
    <source>
        <strain evidence="1 2">FWC 38</strain>
    </source>
</reference>
<dbReference type="KEGG" id="cmb:CSW64_13000"/>
<dbReference type="AlphaFoldDB" id="A0A2D2AZ27"/>
<sequence>MKNQLNRGLQKRLMYVENKDGDIDGVAARIGWVTFSRTGKTVYYRGRELAGIGGAGVRGNFLDVETQEEYWVSGVKKRGSNTHWAERTAVEIDPDALEAYEALRVSA</sequence>
<evidence type="ECO:0000313" key="1">
    <source>
        <dbReference type="EMBL" id="ATQ43270.1"/>
    </source>
</evidence>
<evidence type="ECO:0008006" key="3">
    <source>
        <dbReference type="Google" id="ProtNLM"/>
    </source>
</evidence>
<organism evidence="1 2">
    <name type="scientific">Caulobacter mirabilis</name>
    <dbReference type="NCBI Taxonomy" id="69666"/>
    <lineage>
        <taxon>Bacteria</taxon>
        <taxon>Pseudomonadati</taxon>
        <taxon>Pseudomonadota</taxon>
        <taxon>Alphaproteobacteria</taxon>
        <taxon>Caulobacterales</taxon>
        <taxon>Caulobacteraceae</taxon>
        <taxon>Caulobacter</taxon>
    </lineage>
</organism>
<dbReference type="Proteomes" id="UP000228945">
    <property type="component" value="Chromosome"/>
</dbReference>
<dbReference type="OrthoDB" id="1954843at2"/>
<name>A0A2D2AZ27_9CAUL</name>
<keyword evidence="2" id="KW-1185">Reference proteome</keyword>
<dbReference type="EMBL" id="CP024201">
    <property type="protein sequence ID" value="ATQ43270.1"/>
    <property type="molecule type" value="Genomic_DNA"/>
</dbReference>
<protein>
    <recommendedName>
        <fullName evidence="3">1-deoxy-D-xylulose-5-phosphate synthase</fullName>
    </recommendedName>
</protein>
<proteinExistence type="predicted"/>